<keyword evidence="3" id="KW-1185">Reference proteome</keyword>
<accession>A0A0D7A5V1</accession>
<dbReference type="PANTHER" id="PTHR36986">
    <property type="entry name" value="UPF0643 PROTEIN PB2B2.08"/>
    <property type="match status" value="1"/>
</dbReference>
<evidence type="ECO:0000256" key="1">
    <source>
        <dbReference type="SAM" id="MobiDB-lite"/>
    </source>
</evidence>
<feature type="compositionally biased region" description="Polar residues" evidence="1">
    <location>
        <begin position="27"/>
        <end position="39"/>
    </location>
</feature>
<dbReference type="PANTHER" id="PTHR36986:SF1">
    <property type="entry name" value="UPF0643 PROTEIN PB2B2.08"/>
    <property type="match status" value="1"/>
</dbReference>
<reference evidence="2 3" key="1">
    <citation type="journal article" date="2015" name="Fungal Genet. Biol.">
        <title>Evolution of novel wood decay mechanisms in Agaricales revealed by the genome sequences of Fistulina hepatica and Cylindrobasidium torrendii.</title>
        <authorList>
            <person name="Floudas D."/>
            <person name="Held B.W."/>
            <person name="Riley R."/>
            <person name="Nagy L.G."/>
            <person name="Koehler G."/>
            <person name="Ransdell A.S."/>
            <person name="Younus H."/>
            <person name="Chow J."/>
            <person name="Chiniquy J."/>
            <person name="Lipzen A."/>
            <person name="Tritt A."/>
            <person name="Sun H."/>
            <person name="Haridas S."/>
            <person name="LaButti K."/>
            <person name="Ohm R.A."/>
            <person name="Kues U."/>
            <person name="Blanchette R.A."/>
            <person name="Grigoriev I.V."/>
            <person name="Minto R.E."/>
            <person name="Hibbett D.S."/>
        </authorList>
    </citation>
    <scope>NUCLEOTIDE SEQUENCE [LARGE SCALE GENOMIC DNA]</scope>
    <source>
        <strain evidence="2 3">ATCC 64428</strain>
    </source>
</reference>
<feature type="region of interest" description="Disordered" evidence="1">
    <location>
        <begin position="17"/>
        <end position="40"/>
    </location>
</feature>
<gene>
    <name evidence="2" type="ORF">FISHEDRAFT_10678</name>
</gene>
<dbReference type="EMBL" id="KN882043">
    <property type="protein sequence ID" value="KIY46203.1"/>
    <property type="molecule type" value="Genomic_DNA"/>
</dbReference>
<protein>
    <submittedName>
        <fullName evidence="2">Uncharacterized protein</fullName>
    </submittedName>
</protein>
<proteinExistence type="predicted"/>
<feature type="non-terminal residue" evidence="2">
    <location>
        <position position="1"/>
    </location>
</feature>
<evidence type="ECO:0000313" key="2">
    <source>
        <dbReference type="EMBL" id="KIY46203.1"/>
    </source>
</evidence>
<sequence>QPLFYIPPILSRLPEHTTHADQHKAAPTTSELQPASTTERLPDIDSVSRALRKALHHFRPITSAYASVAYSDAFNWGELDLWPADDDDGTPSWIHAEYNWYCVAFRSIRRKGSDSERLYEADREAHEEAVRNGGLLLYWYGVPDETGLNLGTCIWQSRAQALAALSQPLHAQAARLARDSYEIYQLERYILKKEAGSTRVHILPF</sequence>
<dbReference type="Proteomes" id="UP000054144">
    <property type="component" value="Unassembled WGS sequence"/>
</dbReference>
<dbReference type="AlphaFoldDB" id="A0A0D7A5V1"/>
<feature type="non-terminal residue" evidence="2">
    <location>
        <position position="205"/>
    </location>
</feature>
<name>A0A0D7A5V1_9AGAR</name>
<evidence type="ECO:0000313" key="3">
    <source>
        <dbReference type="Proteomes" id="UP000054144"/>
    </source>
</evidence>
<dbReference type="OrthoDB" id="2140489at2759"/>
<organism evidence="2 3">
    <name type="scientific">Fistulina hepatica ATCC 64428</name>
    <dbReference type="NCBI Taxonomy" id="1128425"/>
    <lineage>
        <taxon>Eukaryota</taxon>
        <taxon>Fungi</taxon>
        <taxon>Dikarya</taxon>
        <taxon>Basidiomycota</taxon>
        <taxon>Agaricomycotina</taxon>
        <taxon>Agaricomycetes</taxon>
        <taxon>Agaricomycetidae</taxon>
        <taxon>Agaricales</taxon>
        <taxon>Fistulinaceae</taxon>
        <taxon>Fistulina</taxon>
    </lineage>
</organism>